<dbReference type="EMBL" id="VTPU01000014">
    <property type="protein sequence ID" value="TZG35364.1"/>
    <property type="molecule type" value="Genomic_DNA"/>
</dbReference>
<dbReference type="PIRSF" id="PIRSF006232">
    <property type="entry name" value="Pirin"/>
    <property type="match status" value="1"/>
</dbReference>
<evidence type="ECO:0000256" key="1">
    <source>
        <dbReference type="ARBA" id="ARBA00008416"/>
    </source>
</evidence>
<feature type="binding site" evidence="2">
    <location>
        <position position="106"/>
    </location>
    <ligand>
        <name>Fe cation</name>
        <dbReference type="ChEBI" id="CHEBI:24875"/>
    </ligand>
</feature>
<evidence type="ECO:0000256" key="3">
    <source>
        <dbReference type="RuleBase" id="RU003457"/>
    </source>
</evidence>
<dbReference type="AlphaFoldDB" id="A0A5D9CUM4"/>
<proteinExistence type="inferred from homology"/>
<protein>
    <submittedName>
        <fullName evidence="6">Pirin family protein</fullName>
    </submittedName>
</protein>
<dbReference type="InterPro" id="IPR053186">
    <property type="entry name" value="QDO-related"/>
</dbReference>
<keyword evidence="2" id="KW-0479">Metal-binding</keyword>
<accession>A0A5D9CUM4</accession>
<dbReference type="SUPFAM" id="SSF51182">
    <property type="entry name" value="RmlC-like cupins"/>
    <property type="match status" value="1"/>
</dbReference>
<dbReference type="PANTHER" id="PTHR43594:SF1">
    <property type="entry name" value="QUERCETIN 2,3-DIOXYGENASE PA2418-RELATED"/>
    <property type="match status" value="1"/>
</dbReference>
<feature type="domain" description="Pirin C-terminal" evidence="5">
    <location>
        <begin position="183"/>
        <end position="284"/>
    </location>
</feature>
<dbReference type="OrthoDB" id="9780903at2"/>
<keyword evidence="7" id="KW-1185">Reference proteome</keyword>
<evidence type="ECO:0000313" key="6">
    <source>
        <dbReference type="EMBL" id="TZG35364.1"/>
    </source>
</evidence>
<dbReference type="InterPro" id="IPR011051">
    <property type="entry name" value="RmlC_Cupin_sf"/>
</dbReference>
<sequence length="289" mass="31430">MKKIQGLYGAPRGHWVGDGFPVRSLFTYDRMGAQHLSPFLLLDHAGPYEFRPATKPRGVGAHPHRGFETVTLVYAGELEHRDSSGGGGRIGRGDVQWMTAGAGIVHEESHSRDFTERGGPLEMVQLWVNLPARDKDAPPAYQTLVEASIPRVSLGQGKGHVRIVAGDFSGQRGPARTFTPINMWDIRLAADGDATLPVPEGHTTLLVVLEGTVLVNGDTVVRDEAVAVFERRGDEVQLEANNDAKLLLLSGEPIDEPVVGHGPFVMNSTEEIHQAFTEFQDGQYGVLND</sequence>
<comment type="similarity">
    <text evidence="1 3">Belongs to the pirin family.</text>
</comment>
<dbReference type="CDD" id="cd02247">
    <property type="entry name" value="cupin_pirin_C"/>
    <property type="match status" value="1"/>
</dbReference>
<name>A0A5D9CUM4_HALER</name>
<dbReference type="PANTHER" id="PTHR43594">
    <property type="entry name" value="QUERCETIN 2,3-DIOXYGENASE"/>
    <property type="match status" value="1"/>
</dbReference>
<comment type="cofactor">
    <cofactor evidence="2">
        <name>Fe cation</name>
        <dbReference type="ChEBI" id="CHEBI:24875"/>
    </cofactor>
    <text evidence="2">Binds 1 Fe cation per subunit.</text>
</comment>
<dbReference type="Proteomes" id="UP000324260">
    <property type="component" value="Unassembled WGS sequence"/>
</dbReference>
<dbReference type="GO" id="GO:0046872">
    <property type="term" value="F:metal ion binding"/>
    <property type="evidence" value="ECO:0007669"/>
    <property type="project" value="UniProtKB-KW"/>
</dbReference>
<feature type="binding site" evidence="2">
    <location>
        <position position="108"/>
    </location>
    <ligand>
        <name>Fe cation</name>
        <dbReference type="ChEBI" id="CHEBI:24875"/>
    </ligand>
</feature>
<gene>
    <name evidence="6" type="ORF">FZZ93_13880</name>
</gene>
<keyword evidence="2" id="KW-0408">Iron</keyword>
<dbReference type="Pfam" id="PF02678">
    <property type="entry name" value="Pirin"/>
    <property type="match status" value="1"/>
</dbReference>
<evidence type="ECO:0000256" key="2">
    <source>
        <dbReference type="PIRSR" id="PIRSR006232-1"/>
    </source>
</evidence>
<feature type="domain" description="Pirin N-terminal" evidence="4">
    <location>
        <begin position="30"/>
        <end position="128"/>
    </location>
</feature>
<dbReference type="InterPro" id="IPR012093">
    <property type="entry name" value="Pirin"/>
</dbReference>
<organism evidence="6 7">
    <name type="scientific">Halomonas eurihalina</name>
    <dbReference type="NCBI Taxonomy" id="42566"/>
    <lineage>
        <taxon>Bacteria</taxon>
        <taxon>Pseudomonadati</taxon>
        <taxon>Pseudomonadota</taxon>
        <taxon>Gammaproteobacteria</taxon>
        <taxon>Oceanospirillales</taxon>
        <taxon>Halomonadaceae</taxon>
        <taxon>Halomonas</taxon>
    </lineage>
</organism>
<dbReference type="InterPro" id="IPR008778">
    <property type="entry name" value="Pirin_C_dom"/>
</dbReference>
<dbReference type="Pfam" id="PF05726">
    <property type="entry name" value="Pirin_C"/>
    <property type="match status" value="1"/>
</dbReference>
<dbReference type="InterPro" id="IPR014710">
    <property type="entry name" value="RmlC-like_jellyroll"/>
</dbReference>
<feature type="binding site" evidence="2">
    <location>
        <position position="64"/>
    </location>
    <ligand>
        <name>Fe cation</name>
        <dbReference type="ChEBI" id="CHEBI:24875"/>
    </ligand>
</feature>
<evidence type="ECO:0000259" key="4">
    <source>
        <dbReference type="Pfam" id="PF02678"/>
    </source>
</evidence>
<dbReference type="Gene3D" id="2.60.120.10">
    <property type="entry name" value="Jelly Rolls"/>
    <property type="match status" value="2"/>
</dbReference>
<evidence type="ECO:0000259" key="5">
    <source>
        <dbReference type="Pfam" id="PF05726"/>
    </source>
</evidence>
<evidence type="ECO:0000313" key="7">
    <source>
        <dbReference type="Proteomes" id="UP000324260"/>
    </source>
</evidence>
<dbReference type="InterPro" id="IPR003829">
    <property type="entry name" value="Pirin_N_dom"/>
</dbReference>
<reference evidence="6 7" key="1">
    <citation type="submission" date="2019-08" db="EMBL/GenBank/DDBJ databases">
        <title>Draft Genome Sequence of Halomonas eurihalina Isolated from Preserved Hide-surface.</title>
        <authorList>
            <person name="Hussain S.A."/>
            <person name="Xu A."/>
            <person name="Sarker M."/>
            <person name="Sommers C."/>
        </authorList>
    </citation>
    <scope>NUCLEOTIDE SEQUENCE [LARGE SCALE GENOMIC DNA]</scope>
    <source>
        <strain evidence="6 7">MS1</strain>
    </source>
</reference>
<comment type="caution">
    <text evidence="6">The sequence shown here is derived from an EMBL/GenBank/DDBJ whole genome shotgun (WGS) entry which is preliminary data.</text>
</comment>
<dbReference type="CDD" id="cd02909">
    <property type="entry name" value="cupin_pirin_N"/>
    <property type="match status" value="1"/>
</dbReference>
<feature type="binding site" evidence="2">
    <location>
        <position position="62"/>
    </location>
    <ligand>
        <name>Fe cation</name>
        <dbReference type="ChEBI" id="CHEBI:24875"/>
    </ligand>
</feature>